<keyword evidence="4" id="KW-1185">Reference proteome</keyword>
<reference evidence="3 4" key="1">
    <citation type="submission" date="2014-06" db="EMBL/GenBank/DDBJ databases">
        <authorList>
            <person name="Swart Estienne"/>
        </authorList>
    </citation>
    <scope>NUCLEOTIDE SEQUENCE [LARGE SCALE GENOMIC DNA]</scope>
    <source>
        <strain evidence="3 4">130c</strain>
    </source>
</reference>
<sequence length="221" mass="25715">MAWITANAQRQNSCNVNCALQCTEAREINFEDIDGCLQICRCLSEFQYEIMRQKPRDETGKYIPIQREQRITEVLNDLEQAEVNFLCLDHCIDYTQFAQTCFKNCEGTLTKFMLDGEYQRVLTTDFKINEQHTEGIVFLVMFYVLGGVIIGGTLFWVCKAIKKSIRHKNQKNKHKRDKKRNIKKKRFASGQEESGDFLAYNDKHSQIQPFLPKVSVHSLDA</sequence>
<keyword evidence="2" id="KW-0472">Membrane</keyword>
<accession>A0A078ABQ5</accession>
<dbReference type="AlphaFoldDB" id="A0A078ABQ5"/>
<evidence type="ECO:0000313" key="4">
    <source>
        <dbReference type="Proteomes" id="UP000039865"/>
    </source>
</evidence>
<name>A0A078ABQ5_STYLE</name>
<gene>
    <name evidence="3" type="primary">Contig11610.g12432</name>
    <name evidence="3" type="ORF">STYLEM_8287</name>
</gene>
<proteinExistence type="predicted"/>
<keyword evidence="2" id="KW-0812">Transmembrane</keyword>
<dbReference type="InParanoid" id="A0A078ABQ5"/>
<evidence type="ECO:0000256" key="1">
    <source>
        <dbReference type="SAM" id="MobiDB-lite"/>
    </source>
</evidence>
<evidence type="ECO:0000313" key="3">
    <source>
        <dbReference type="EMBL" id="CDW79301.1"/>
    </source>
</evidence>
<organism evidence="3 4">
    <name type="scientific">Stylonychia lemnae</name>
    <name type="common">Ciliate</name>
    <dbReference type="NCBI Taxonomy" id="5949"/>
    <lineage>
        <taxon>Eukaryota</taxon>
        <taxon>Sar</taxon>
        <taxon>Alveolata</taxon>
        <taxon>Ciliophora</taxon>
        <taxon>Intramacronucleata</taxon>
        <taxon>Spirotrichea</taxon>
        <taxon>Stichotrichia</taxon>
        <taxon>Sporadotrichida</taxon>
        <taxon>Oxytrichidae</taxon>
        <taxon>Stylonychinae</taxon>
        <taxon>Stylonychia</taxon>
    </lineage>
</organism>
<feature type="transmembrane region" description="Helical" evidence="2">
    <location>
        <begin position="136"/>
        <end position="158"/>
    </location>
</feature>
<keyword evidence="2" id="KW-1133">Transmembrane helix</keyword>
<evidence type="ECO:0000256" key="2">
    <source>
        <dbReference type="SAM" id="Phobius"/>
    </source>
</evidence>
<protein>
    <submittedName>
        <fullName evidence="3">Uncharacterized protein</fullName>
    </submittedName>
</protein>
<dbReference type="EMBL" id="CCKQ01007874">
    <property type="protein sequence ID" value="CDW79301.1"/>
    <property type="molecule type" value="Genomic_DNA"/>
</dbReference>
<feature type="region of interest" description="Disordered" evidence="1">
    <location>
        <begin position="168"/>
        <end position="193"/>
    </location>
</feature>
<feature type="compositionally biased region" description="Basic residues" evidence="1">
    <location>
        <begin position="168"/>
        <end position="187"/>
    </location>
</feature>
<dbReference type="Proteomes" id="UP000039865">
    <property type="component" value="Unassembled WGS sequence"/>
</dbReference>